<gene>
    <name evidence="7" type="ORF">METZ01_LOCUS254481</name>
</gene>
<dbReference type="Pfam" id="PF05524">
    <property type="entry name" value="PEP-utilisers_N"/>
    <property type="match status" value="1"/>
</dbReference>
<comment type="similarity">
    <text evidence="1">Belongs to the PEP-utilizing enzyme family.</text>
</comment>
<sequence>MLKGIPVSKGISIGEAHILDRSKLCVLKQSIESNNVEKEIVRFCSAIEQTKEQMRETKKKASMIADKYSIILDTYTLLLEDDVLVNDTIEKIRMEKVNAEWAITEILNKSLLLFDNINDNYLKGKKDDLELVVHGVIRNLLGYSQNALADIQKPVILITHTLSPSDIITIPRQNILGLATEVGGKTSHIGIFA</sequence>
<dbReference type="Gene3D" id="3.50.30.10">
    <property type="entry name" value="Phosphohistidine domain"/>
    <property type="match status" value="1"/>
</dbReference>
<dbReference type="GO" id="GO:0016772">
    <property type="term" value="F:transferase activity, transferring phosphorus-containing groups"/>
    <property type="evidence" value="ECO:0007669"/>
    <property type="project" value="InterPro"/>
</dbReference>
<dbReference type="GO" id="GO:0009401">
    <property type="term" value="P:phosphoenolpyruvate-dependent sugar phosphotransferase system"/>
    <property type="evidence" value="ECO:0007669"/>
    <property type="project" value="InterPro"/>
</dbReference>
<dbReference type="InterPro" id="IPR036618">
    <property type="entry name" value="PtsI_HPr-bd_sf"/>
</dbReference>
<name>A0A382IR13_9ZZZZ</name>
<dbReference type="InterPro" id="IPR008731">
    <property type="entry name" value="PTS_EIN"/>
</dbReference>
<reference evidence="7" key="1">
    <citation type="submission" date="2018-05" db="EMBL/GenBank/DDBJ databases">
        <authorList>
            <person name="Lanie J.A."/>
            <person name="Ng W.-L."/>
            <person name="Kazmierczak K.M."/>
            <person name="Andrzejewski T.M."/>
            <person name="Davidsen T.M."/>
            <person name="Wayne K.J."/>
            <person name="Tettelin H."/>
            <person name="Glass J.I."/>
            <person name="Rusch D."/>
            <person name="Podicherti R."/>
            <person name="Tsui H.-C.T."/>
            <person name="Winkler M.E."/>
        </authorList>
    </citation>
    <scope>NUCLEOTIDE SEQUENCE</scope>
</reference>
<evidence type="ECO:0000256" key="1">
    <source>
        <dbReference type="ARBA" id="ARBA00007837"/>
    </source>
</evidence>
<dbReference type="SUPFAM" id="SSF47831">
    <property type="entry name" value="Enzyme I of the PEP:sugar phosphotransferase system HPr-binding (sub)domain"/>
    <property type="match status" value="1"/>
</dbReference>
<evidence type="ECO:0000256" key="3">
    <source>
        <dbReference type="ARBA" id="ARBA00022679"/>
    </source>
</evidence>
<feature type="domain" description="PEP-utilising enzyme mobile" evidence="5">
    <location>
        <begin position="151"/>
        <end position="193"/>
    </location>
</feature>
<dbReference type="InterPro" id="IPR036637">
    <property type="entry name" value="Phosphohistidine_dom_sf"/>
</dbReference>
<dbReference type="AlphaFoldDB" id="A0A382IR13"/>
<evidence type="ECO:0000259" key="5">
    <source>
        <dbReference type="Pfam" id="PF00391"/>
    </source>
</evidence>
<evidence type="ECO:0000256" key="2">
    <source>
        <dbReference type="ARBA" id="ARBA00016544"/>
    </source>
</evidence>
<feature type="non-terminal residue" evidence="7">
    <location>
        <position position="193"/>
    </location>
</feature>
<keyword evidence="3" id="KW-0808">Transferase</keyword>
<dbReference type="EMBL" id="UINC01068767">
    <property type="protein sequence ID" value="SVC01627.1"/>
    <property type="molecule type" value="Genomic_DNA"/>
</dbReference>
<dbReference type="InterPro" id="IPR050499">
    <property type="entry name" value="PEP-utilizing_PTS_enzyme"/>
</dbReference>
<protein>
    <recommendedName>
        <fullName evidence="2">Phosphoenolpyruvate-protein phosphotransferase</fullName>
    </recommendedName>
    <alternativeName>
        <fullName evidence="4">Phosphotransferase system, enzyme I</fullName>
    </alternativeName>
</protein>
<feature type="domain" description="Phosphotransferase system enzyme I N-terminal" evidence="6">
    <location>
        <begin position="3"/>
        <end position="123"/>
    </location>
</feature>
<dbReference type="InterPro" id="IPR008279">
    <property type="entry name" value="PEP-util_enz_mobile_dom"/>
</dbReference>
<proteinExistence type="inferred from homology"/>
<organism evidence="7">
    <name type="scientific">marine metagenome</name>
    <dbReference type="NCBI Taxonomy" id="408172"/>
    <lineage>
        <taxon>unclassified sequences</taxon>
        <taxon>metagenomes</taxon>
        <taxon>ecological metagenomes</taxon>
    </lineage>
</organism>
<evidence type="ECO:0000256" key="4">
    <source>
        <dbReference type="ARBA" id="ARBA00033235"/>
    </source>
</evidence>
<dbReference type="Pfam" id="PF00391">
    <property type="entry name" value="PEP-utilizers"/>
    <property type="match status" value="1"/>
</dbReference>
<dbReference type="PANTHER" id="PTHR46244">
    <property type="entry name" value="PHOSPHOENOLPYRUVATE-PROTEIN PHOSPHOTRANSFERASE"/>
    <property type="match status" value="1"/>
</dbReference>
<accession>A0A382IR13</accession>
<evidence type="ECO:0000313" key="7">
    <source>
        <dbReference type="EMBL" id="SVC01627.1"/>
    </source>
</evidence>
<dbReference type="Gene3D" id="1.10.274.10">
    <property type="entry name" value="PtsI, HPr-binding domain"/>
    <property type="match status" value="1"/>
</dbReference>
<dbReference type="SUPFAM" id="SSF52009">
    <property type="entry name" value="Phosphohistidine domain"/>
    <property type="match status" value="1"/>
</dbReference>
<evidence type="ECO:0000259" key="6">
    <source>
        <dbReference type="Pfam" id="PF05524"/>
    </source>
</evidence>
<dbReference type="PANTHER" id="PTHR46244:SF3">
    <property type="entry name" value="PHOSPHOENOLPYRUVATE-PROTEIN PHOSPHOTRANSFERASE"/>
    <property type="match status" value="1"/>
</dbReference>